<dbReference type="RefSeq" id="WP_146373814.1">
    <property type="nucleotide sequence ID" value="NZ_SJPP01000003.1"/>
</dbReference>
<feature type="domain" description="Ice-binding protein C-terminal" evidence="2">
    <location>
        <begin position="193"/>
        <end position="219"/>
    </location>
</feature>
<dbReference type="Pfam" id="PF07589">
    <property type="entry name" value="PEP-CTERM"/>
    <property type="match status" value="1"/>
</dbReference>
<dbReference type="Proteomes" id="UP000320735">
    <property type="component" value="Unassembled WGS sequence"/>
</dbReference>
<reference evidence="3 4" key="1">
    <citation type="submission" date="2019-02" db="EMBL/GenBank/DDBJ databases">
        <title>Deep-cultivation of Planctomycetes and their phenomic and genomic characterization uncovers novel biology.</title>
        <authorList>
            <person name="Wiegand S."/>
            <person name="Jogler M."/>
            <person name="Boedeker C."/>
            <person name="Pinto D."/>
            <person name="Vollmers J."/>
            <person name="Rivas-Marin E."/>
            <person name="Kohn T."/>
            <person name="Peeters S.H."/>
            <person name="Heuer A."/>
            <person name="Rast P."/>
            <person name="Oberbeckmann S."/>
            <person name="Bunk B."/>
            <person name="Jeske O."/>
            <person name="Meyerdierks A."/>
            <person name="Storesund J.E."/>
            <person name="Kallscheuer N."/>
            <person name="Luecker S."/>
            <person name="Lage O.M."/>
            <person name="Pohl T."/>
            <person name="Merkel B.J."/>
            <person name="Hornburger P."/>
            <person name="Mueller R.-W."/>
            <person name="Bruemmer F."/>
            <person name="Labrenz M."/>
            <person name="Spormann A.M."/>
            <person name="Op Den Camp H."/>
            <person name="Overmann J."/>
            <person name="Amann R."/>
            <person name="Jetten M.S.M."/>
            <person name="Mascher T."/>
            <person name="Medema M.H."/>
            <person name="Devos D.P."/>
            <person name="Kaster A.-K."/>
            <person name="Ovreas L."/>
            <person name="Rohde M."/>
            <person name="Galperin M.Y."/>
            <person name="Jogler C."/>
        </authorList>
    </citation>
    <scope>NUCLEOTIDE SEQUENCE [LARGE SCALE GENOMIC DNA]</scope>
    <source>
        <strain evidence="3 4">CA54</strain>
    </source>
</reference>
<organism evidence="3 4">
    <name type="scientific">Symmachiella macrocystis</name>
    <dbReference type="NCBI Taxonomy" id="2527985"/>
    <lineage>
        <taxon>Bacteria</taxon>
        <taxon>Pseudomonadati</taxon>
        <taxon>Planctomycetota</taxon>
        <taxon>Planctomycetia</taxon>
        <taxon>Planctomycetales</taxon>
        <taxon>Planctomycetaceae</taxon>
        <taxon>Symmachiella</taxon>
    </lineage>
</organism>
<feature type="signal peptide" evidence="1">
    <location>
        <begin position="1"/>
        <end position="31"/>
    </location>
</feature>
<evidence type="ECO:0000313" key="4">
    <source>
        <dbReference type="Proteomes" id="UP000320735"/>
    </source>
</evidence>
<sequence length="224" mass="23349" precursor="true">MKRMKRNIYRNLLLVSVSISTLLGSAKVANAELMIDVTGLGGDGFTTWTFSGTSIASSSESIPTGTNNIPGFSDVGQLSSDGTTSGLHVILDDGIQNQLFPVLSGLATVTVGADTQSITHVILDADSGTNPDDIGIRVDSLLSYLAGETSSWTGSIVVGVDLNDLRTGSFTNVGSAPLFSSGQGELKMNVNTPVPEPSTYAGLLGITGVSLLAYGWRRKRQHAV</sequence>
<evidence type="ECO:0000313" key="3">
    <source>
        <dbReference type="EMBL" id="TWU06981.1"/>
    </source>
</evidence>
<accession>A0A5C6B650</accession>
<dbReference type="AlphaFoldDB" id="A0A5C6B650"/>
<dbReference type="NCBIfam" id="TIGR02595">
    <property type="entry name" value="PEP_CTERM"/>
    <property type="match status" value="1"/>
</dbReference>
<dbReference type="InterPro" id="IPR013424">
    <property type="entry name" value="Ice-binding_C"/>
</dbReference>
<evidence type="ECO:0000259" key="2">
    <source>
        <dbReference type="Pfam" id="PF07589"/>
    </source>
</evidence>
<comment type="caution">
    <text evidence="3">The sequence shown here is derived from an EMBL/GenBank/DDBJ whole genome shotgun (WGS) entry which is preliminary data.</text>
</comment>
<dbReference type="EMBL" id="SJPP01000003">
    <property type="protein sequence ID" value="TWU06981.1"/>
    <property type="molecule type" value="Genomic_DNA"/>
</dbReference>
<dbReference type="OrthoDB" id="514320at2"/>
<keyword evidence="1" id="KW-0732">Signal</keyword>
<feature type="chain" id="PRO_5022981156" description="Ice-binding protein C-terminal domain-containing protein" evidence="1">
    <location>
        <begin position="32"/>
        <end position="224"/>
    </location>
</feature>
<name>A0A5C6B650_9PLAN</name>
<protein>
    <recommendedName>
        <fullName evidence="2">Ice-binding protein C-terminal domain-containing protein</fullName>
    </recommendedName>
</protein>
<keyword evidence="4" id="KW-1185">Reference proteome</keyword>
<evidence type="ECO:0000256" key="1">
    <source>
        <dbReference type="SAM" id="SignalP"/>
    </source>
</evidence>
<proteinExistence type="predicted"/>
<gene>
    <name evidence="3" type="ORF">CA54_53850</name>
</gene>